<reference evidence="6" key="1">
    <citation type="submission" date="2022-10" db="EMBL/GenBank/DDBJ databases">
        <authorList>
            <person name="Chen Y."/>
            <person name="Dougan E. K."/>
            <person name="Chan C."/>
            <person name="Rhodes N."/>
            <person name="Thang M."/>
        </authorList>
    </citation>
    <scope>NUCLEOTIDE SEQUENCE</scope>
</reference>
<dbReference type="EMBL" id="CAMXCT020005053">
    <property type="protein sequence ID" value="CAL1164611.1"/>
    <property type="molecule type" value="Genomic_DNA"/>
</dbReference>
<dbReference type="EMBL" id="CAMXCT030005053">
    <property type="protein sequence ID" value="CAL4798548.1"/>
    <property type="molecule type" value="Genomic_DNA"/>
</dbReference>
<dbReference type="AlphaFoldDB" id="A0A9P1DKJ1"/>
<evidence type="ECO:0000313" key="9">
    <source>
        <dbReference type="Proteomes" id="UP001152797"/>
    </source>
</evidence>
<dbReference type="Proteomes" id="UP001152797">
    <property type="component" value="Unassembled WGS sequence"/>
</dbReference>
<evidence type="ECO:0000256" key="2">
    <source>
        <dbReference type="ARBA" id="ARBA00022801"/>
    </source>
</evidence>
<protein>
    <submittedName>
        <fullName evidence="8">Folate gamma-glutamyl hydrolase</fullName>
    </submittedName>
</protein>
<sequence length="153" mass="16788">ARPSIATVRGMKNGLGALEFEEATGKAHRQLVPVDWVVGSPEAPLRRRWQGPALPGAIVLVPTRELCEQVHLETKEFLHFSPLRSVALFGDANLRSQFRDLAHGADLLVSTPGRLVDALHKGLVRLDKVRFLVLDEVDRMMELGPGLGLGTRS</sequence>
<dbReference type="Gene3D" id="3.40.50.300">
    <property type="entry name" value="P-loop containing nucleotide triphosphate hydrolases"/>
    <property type="match status" value="1"/>
</dbReference>
<evidence type="ECO:0000256" key="3">
    <source>
        <dbReference type="ARBA" id="ARBA00022806"/>
    </source>
</evidence>
<keyword evidence="9" id="KW-1185">Reference proteome</keyword>
<dbReference type="InterPro" id="IPR011545">
    <property type="entry name" value="DEAD/DEAH_box_helicase_dom"/>
</dbReference>
<comment type="caution">
    <text evidence="6">The sequence shown here is derived from an EMBL/GenBank/DDBJ whole genome shotgun (WGS) entry which is preliminary data.</text>
</comment>
<dbReference type="GO" id="GO:0003724">
    <property type="term" value="F:RNA helicase activity"/>
    <property type="evidence" value="ECO:0007669"/>
    <property type="project" value="TreeGrafter"/>
</dbReference>
<dbReference type="OrthoDB" id="64220at2759"/>
<dbReference type="GO" id="GO:0016787">
    <property type="term" value="F:hydrolase activity"/>
    <property type="evidence" value="ECO:0007669"/>
    <property type="project" value="UniProtKB-KW"/>
</dbReference>
<evidence type="ECO:0000313" key="6">
    <source>
        <dbReference type="EMBL" id="CAI4011236.1"/>
    </source>
</evidence>
<dbReference type="InterPro" id="IPR027417">
    <property type="entry name" value="P-loop_NTPase"/>
</dbReference>
<dbReference type="PANTHER" id="PTHR47959">
    <property type="entry name" value="ATP-DEPENDENT RNA HELICASE RHLE-RELATED"/>
    <property type="match status" value="1"/>
</dbReference>
<dbReference type="InterPro" id="IPR050079">
    <property type="entry name" value="DEAD_box_RNA_helicase"/>
</dbReference>
<reference evidence="7" key="2">
    <citation type="submission" date="2024-04" db="EMBL/GenBank/DDBJ databases">
        <authorList>
            <person name="Chen Y."/>
            <person name="Shah S."/>
            <person name="Dougan E. K."/>
            <person name="Thang M."/>
            <person name="Chan C."/>
        </authorList>
    </citation>
    <scope>NUCLEOTIDE SEQUENCE [LARGE SCALE GENOMIC DNA]</scope>
</reference>
<keyword evidence="1" id="KW-0547">Nucleotide-binding</keyword>
<dbReference type="InterPro" id="IPR014001">
    <property type="entry name" value="Helicase_ATP-bd"/>
</dbReference>
<dbReference type="SUPFAM" id="SSF52540">
    <property type="entry name" value="P-loop containing nucleoside triphosphate hydrolases"/>
    <property type="match status" value="1"/>
</dbReference>
<keyword evidence="3" id="KW-0347">Helicase</keyword>
<evidence type="ECO:0000256" key="4">
    <source>
        <dbReference type="ARBA" id="ARBA00022840"/>
    </source>
</evidence>
<accession>A0A9P1DKJ1</accession>
<dbReference type="EMBL" id="CAMXCT010005053">
    <property type="protein sequence ID" value="CAI4011236.1"/>
    <property type="molecule type" value="Genomic_DNA"/>
</dbReference>
<evidence type="ECO:0000313" key="7">
    <source>
        <dbReference type="EMBL" id="CAL1164611.1"/>
    </source>
</evidence>
<dbReference type="GO" id="GO:0005829">
    <property type="term" value="C:cytosol"/>
    <property type="evidence" value="ECO:0007669"/>
    <property type="project" value="TreeGrafter"/>
</dbReference>
<keyword evidence="2 8" id="KW-0378">Hydrolase</keyword>
<dbReference type="GO" id="GO:0003676">
    <property type="term" value="F:nucleic acid binding"/>
    <property type="evidence" value="ECO:0007669"/>
    <property type="project" value="InterPro"/>
</dbReference>
<dbReference type="GO" id="GO:0005524">
    <property type="term" value="F:ATP binding"/>
    <property type="evidence" value="ECO:0007669"/>
    <property type="project" value="UniProtKB-KW"/>
</dbReference>
<proteinExistence type="predicted"/>
<feature type="non-terminal residue" evidence="6">
    <location>
        <position position="153"/>
    </location>
</feature>
<dbReference type="Pfam" id="PF00270">
    <property type="entry name" value="DEAD"/>
    <property type="match status" value="1"/>
</dbReference>
<evidence type="ECO:0000313" key="8">
    <source>
        <dbReference type="EMBL" id="CAL4798548.1"/>
    </source>
</evidence>
<feature type="non-terminal residue" evidence="6">
    <location>
        <position position="1"/>
    </location>
</feature>
<keyword evidence="4" id="KW-0067">ATP-binding</keyword>
<organism evidence="6">
    <name type="scientific">Cladocopium goreaui</name>
    <dbReference type="NCBI Taxonomy" id="2562237"/>
    <lineage>
        <taxon>Eukaryota</taxon>
        <taxon>Sar</taxon>
        <taxon>Alveolata</taxon>
        <taxon>Dinophyceae</taxon>
        <taxon>Suessiales</taxon>
        <taxon>Symbiodiniaceae</taxon>
        <taxon>Cladocopium</taxon>
    </lineage>
</organism>
<gene>
    <name evidence="6" type="ORF">C1SCF055_LOCUS36417</name>
</gene>
<feature type="domain" description="Helicase ATP-binding" evidence="5">
    <location>
        <begin position="55"/>
        <end position="149"/>
    </location>
</feature>
<dbReference type="PANTHER" id="PTHR47959:SF13">
    <property type="entry name" value="ATP-DEPENDENT RNA HELICASE RHLE"/>
    <property type="match status" value="1"/>
</dbReference>
<evidence type="ECO:0000259" key="5">
    <source>
        <dbReference type="PROSITE" id="PS51192"/>
    </source>
</evidence>
<name>A0A9P1DKJ1_9DINO</name>
<evidence type="ECO:0000256" key="1">
    <source>
        <dbReference type="ARBA" id="ARBA00022741"/>
    </source>
</evidence>
<dbReference type="PROSITE" id="PS51192">
    <property type="entry name" value="HELICASE_ATP_BIND_1"/>
    <property type="match status" value="1"/>
</dbReference>